<comment type="caution">
    <text evidence="2">The sequence shown here is derived from an EMBL/GenBank/DDBJ whole genome shotgun (WGS) entry which is preliminary data.</text>
</comment>
<reference evidence="2" key="2">
    <citation type="submission" date="2023-06" db="EMBL/GenBank/DDBJ databases">
        <authorList>
            <consortium name="Lawrence Berkeley National Laboratory"/>
            <person name="Haridas S."/>
            <person name="Hensen N."/>
            <person name="Bonometti L."/>
            <person name="Westerberg I."/>
            <person name="Brannstrom I.O."/>
            <person name="Guillou S."/>
            <person name="Cros-Aarteil S."/>
            <person name="Calhoun S."/>
            <person name="Kuo A."/>
            <person name="Mondo S."/>
            <person name="Pangilinan J."/>
            <person name="Riley R."/>
            <person name="Labutti K."/>
            <person name="Andreopoulos B."/>
            <person name="Lipzen A."/>
            <person name="Chen C."/>
            <person name="Yanf M."/>
            <person name="Daum C."/>
            <person name="Ng V."/>
            <person name="Clum A."/>
            <person name="Steindorff A."/>
            <person name="Ohm R."/>
            <person name="Martin F."/>
            <person name="Silar P."/>
            <person name="Natvig D."/>
            <person name="Lalanne C."/>
            <person name="Gautier V."/>
            <person name="Ament-Velasquez S.L."/>
            <person name="Kruys A."/>
            <person name="Hutchinson M.I."/>
            <person name="Powell A.J."/>
            <person name="Barry K."/>
            <person name="Miller A.N."/>
            <person name="Grigoriev I.V."/>
            <person name="Debuchy R."/>
            <person name="Gladieux P."/>
            <person name="Thoren M.H."/>
            <person name="Johannesson H."/>
        </authorList>
    </citation>
    <scope>NUCLEOTIDE SEQUENCE</scope>
    <source>
        <strain evidence="2">CBS 118394</strain>
    </source>
</reference>
<proteinExistence type="predicted"/>
<gene>
    <name evidence="2" type="ORF">B0H66DRAFT_605319</name>
</gene>
<protein>
    <submittedName>
        <fullName evidence="2">Uncharacterized protein</fullName>
    </submittedName>
</protein>
<feature type="region of interest" description="Disordered" evidence="1">
    <location>
        <begin position="106"/>
        <end position="133"/>
    </location>
</feature>
<evidence type="ECO:0000313" key="3">
    <source>
        <dbReference type="Proteomes" id="UP001283341"/>
    </source>
</evidence>
<evidence type="ECO:0000256" key="1">
    <source>
        <dbReference type="SAM" id="MobiDB-lite"/>
    </source>
</evidence>
<dbReference type="AlphaFoldDB" id="A0AAE0M367"/>
<keyword evidence="3" id="KW-1185">Reference proteome</keyword>
<name>A0AAE0M367_9PEZI</name>
<reference evidence="2" key="1">
    <citation type="journal article" date="2023" name="Mol. Phylogenet. Evol.">
        <title>Genome-scale phylogeny and comparative genomics of the fungal order Sordariales.</title>
        <authorList>
            <person name="Hensen N."/>
            <person name="Bonometti L."/>
            <person name="Westerberg I."/>
            <person name="Brannstrom I.O."/>
            <person name="Guillou S."/>
            <person name="Cros-Aarteil S."/>
            <person name="Calhoun S."/>
            <person name="Haridas S."/>
            <person name="Kuo A."/>
            <person name="Mondo S."/>
            <person name="Pangilinan J."/>
            <person name="Riley R."/>
            <person name="LaButti K."/>
            <person name="Andreopoulos B."/>
            <person name="Lipzen A."/>
            <person name="Chen C."/>
            <person name="Yan M."/>
            <person name="Daum C."/>
            <person name="Ng V."/>
            <person name="Clum A."/>
            <person name="Steindorff A."/>
            <person name="Ohm R.A."/>
            <person name="Martin F."/>
            <person name="Silar P."/>
            <person name="Natvig D.O."/>
            <person name="Lalanne C."/>
            <person name="Gautier V."/>
            <person name="Ament-Velasquez S.L."/>
            <person name="Kruys A."/>
            <person name="Hutchinson M.I."/>
            <person name="Powell A.J."/>
            <person name="Barry K."/>
            <person name="Miller A.N."/>
            <person name="Grigoriev I.V."/>
            <person name="Debuchy R."/>
            <person name="Gladieux P."/>
            <person name="Hiltunen Thoren M."/>
            <person name="Johannesson H."/>
        </authorList>
    </citation>
    <scope>NUCLEOTIDE SEQUENCE</scope>
    <source>
        <strain evidence="2">CBS 118394</strain>
    </source>
</reference>
<dbReference type="Proteomes" id="UP001283341">
    <property type="component" value="Unassembled WGS sequence"/>
</dbReference>
<dbReference type="EMBL" id="JAUEDM010000005">
    <property type="protein sequence ID" value="KAK3317058.1"/>
    <property type="molecule type" value="Genomic_DNA"/>
</dbReference>
<evidence type="ECO:0000313" key="2">
    <source>
        <dbReference type="EMBL" id="KAK3317058.1"/>
    </source>
</evidence>
<sequence length="208" mass="23626">MPNRRQEAQDCLILGHANPAEDSHSKEHGFHSNADHHISVWCWKQQPKWQVPVVLASFWLWGFLDRKISARYAAQYKPAPIQPNPKLTPSRDVSVLSCVLDPPANFSQQRAPSPATGPPNRNSTPPPNSGGPYSVRRFSYRASLLQRDDFYDQFMNDIWHGPFGQKTRLDSGDDTFSSRWVLKHGYTNAVQQMTATDVFRVPKRSGRA</sequence>
<organism evidence="2 3">
    <name type="scientific">Apodospora peruviana</name>
    <dbReference type="NCBI Taxonomy" id="516989"/>
    <lineage>
        <taxon>Eukaryota</taxon>
        <taxon>Fungi</taxon>
        <taxon>Dikarya</taxon>
        <taxon>Ascomycota</taxon>
        <taxon>Pezizomycotina</taxon>
        <taxon>Sordariomycetes</taxon>
        <taxon>Sordariomycetidae</taxon>
        <taxon>Sordariales</taxon>
        <taxon>Lasiosphaeriaceae</taxon>
        <taxon>Apodospora</taxon>
    </lineage>
</organism>
<accession>A0AAE0M367</accession>